<organism evidence="1">
    <name type="scientific">Sesamum latifolium</name>
    <dbReference type="NCBI Taxonomy" id="2727402"/>
    <lineage>
        <taxon>Eukaryota</taxon>
        <taxon>Viridiplantae</taxon>
        <taxon>Streptophyta</taxon>
        <taxon>Embryophyta</taxon>
        <taxon>Tracheophyta</taxon>
        <taxon>Spermatophyta</taxon>
        <taxon>Magnoliopsida</taxon>
        <taxon>eudicotyledons</taxon>
        <taxon>Gunneridae</taxon>
        <taxon>Pentapetalae</taxon>
        <taxon>asterids</taxon>
        <taxon>lamiids</taxon>
        <taxon>Lamiales</taxon>
        <taxon>Pedaliaceae</taxon>
        <taxon>Sesamum</taxon>
    </lineage>
</organism>
<accession>A0AAW2WW63</accession>
<dbReference type="PANTHER" id="PTHR33710">
    <property type="entry name" value="BNAC02G09200D PROTEIN"/>
    <property type="match status" value="1"/>
</dbReference>
<gene>
    <name evidence="1" type="ORF">Slati_1695200</name>
</gene>
<evidence type="ECO:0000313" key="1">
    <source>
        <dbReference type="EMBL" id="KAL0445673.1"/>
    </source>
</evidence>
<dbReference type="PANTHER" id="PTHR33710:SF71">
    <property type="entry name" value="ENDONUCLEASE_EXONUCLEASE_PHOSPHATASE DOMAIN-CONTAINING PROTEIN"/>
    <property type="match status" value="1"/>
</dbReference>
<name>A0AAW2WW63_9LAMI</name>
<proteinExistence type="predicted"/>
<protein>
    <submittedName>
        <fullName evidence="1">Uncharacterized protein</fullName>
    </submittedName>
</protein>
<dbReference type="AlphaFoldDB" id="A0AAW2WW63"/>
<comment type="caution">
    <text evidence="1">The sequence shown here is derived from an EMBL/GenBank/DDBJ whole genome shotgun (WGS) entry which is preliminary data.</text>
</comment>
<reference evidence="1" key="1">
    <citation type="submission" date="2020-06" db="EMBL/GenBank/DDBJ databases">
        <authorList>
            <person name="Li T."/>
            <person name="Hu X."/>
            <person name="Zhang T."/>
            <person name="Song X."/>
            <person name="Zhang H."/>
            <person name="Dai N."/>
            <person name="Sheng W."/>
            <person name="Hou X."/>
            <person name="Wei L."/>
        </authorList>
    </citation>
    <scope>NUCLEOTIDE SEQUENCE</scope>
    <source>
        <strain evidence="1">KEN1</strain>
        <tissue evidence="1">Leaf</tissue>
    </source>
</reference>
<sequence>MGGDSQDEKTGAPQHQCQIEEFRCCLADCQLVDLGCLGHPFTWCNHREAPNTVRVRLDRACATLGWQNMFPNSRVTSEVPRGLGHSLLIIDLDAARDSHPTQHRKLFRFEAMWTRSAECDTLIHEFWNHKPTSDAGSRLGACTRQVRKGLIG</sequence>
<dbReference type="EMBL" id="JACGWN010000006">
    <property type="protein sequence ID" value="KAL0445673.1"/>
    <property type="molecule type" value="Genomic_DNA"/>
</dbReference>
<reference evidence="1" key="2">
    <citation type="journal article" date="2024" name="Plant">
        <title>Genomic evolution and insights into agronomic trait innovations of Sesamum species.</title>
        <authorList>
            <person name="Miao H."/>
            <person name="Wang L."/>
            <person name="Qu L."/>
            <person name="Liu H."/>
            <person name="Sun Y."/>
            <person name="Le M."/>
            <person name="Wang Q."/>
            <person name="Wei S."/>
            <person name="Zheng Y."/>
            <person name="Lin W."/>
            <person name="Duan Y."/>
            <person name="Cao H."/>
            <person name="Xiong S."/>
            <person name="Wang X."/>
            <person name="Wei L."/>
            <person name="Li C."/>
            <person name="Ma Q."/>
            <person name="Ju M."/>
            <person name="Zhao R."/>
            <person name="Li G."/>
            <person name="Mu C."/>
            <person name="Tian Q."/>
            <person name="Mei H."/>
            <person name="Zhang T."/>
            <person name="Gao T."/>
            <person name="Zhang H."/>
        </authorList>
    </citation>
    <scope>NUCLEOTIDE SEQUENCE</scope>
    <source>
        <strain evidence="1">KEN1</strain>
    </source>
</reference>